<dbReference type="Pfam" id="PF13977">
    <property type="entry name" value="TetR_C_6"/>
    <property type="match status" value="1"/>
</dbReference>
<keyword evidence="3 5" id="KW-0238">DNA-binding</keyword>
<evidence type="ECO:0000313" key="9">
    <source>
        <dbReference type="Proteomes" id="UP000540568"/>
    </source>
</evidence>
<dbReference type="AlphaFoldDB" id="A0A7W3JAT1"/>
<dbReference type="InterPro" id="IPR039538">
    <property type="entry name" value="BetI_C"/>
</dbReference>
<keyword evidence="4" id="KW-0804">Transcription</keyword>
<sequence>MVNGDAGAQARSYRKAPERRAQILASAIAVFAERGVGASLRAIGEAIGVSHAALRYYFAHRDELLVEVYRAHEARGGERGAPDEVSAVALMERSAERNASIPGLVELYATLTTDALQAQQHPETREFVQARFRGVRADLAERVRAGQASGAIPADIDPSDAAALVAAASDGLQLQWLLDPDAVDVRRSLELLERLLPGSERDASRAAGAEPEAQPDAPGGAVR</sequence>
<dbReference type="InterPro" id="IPR009057">
    <property type="entry name" value="Homeodomain-like_sf"/>
</dbReference>
<comment type="caution">
    <text evidence="8">The sequence shown here is derived from an EMBL/GenBank/DDBJ whole genome shotgun (WGS) entry which is preliminary data.</text>
</comment>
<dbReference type="Pfam" id="PF00440">
    <property type="entry name" value="TetR_N"/>
    <property type="match status" value="1"/>
</dbReference>
<dbReference type="RefSeq" id="WP_246402607.1">
    <property type="nucleotide sequence ID" value="NZ_BAAATF010000011.1"/>
</dbReference>
<protein>
    <submittedName>
        <fullName evidence="8">AcrR family transcriptional regulator</fullName>
    </submittedName>
</protein>
<keyword evidence="1" id="KW-0678">Repressor</keyword>
<evidence type="ECO:0000256" key="2">
    <source>
        <dbReference type="ARBA" id="ARBA00023015"/>
    </source>
</evidence>
<evidence type="ECO:0000259" key="7">
    <source>
        <dbReference type="PROSITE" id="PS50977"/>
    </source>
</evidence>
<dbReference type="InterPro" id="IPR036271">
    <property type="entry name" value="Tet_transcr_reg_TetR-rel_C_sf"/>
</dbReference>
<dbReference type="EMBL" id="JACGWV010000001">
    <property type="protein sequence ID" value="MBA8809421.1"/>
    <property type="molecule type" value="Genomic_DNA"/>
</dbReference>
<dbReference type="GO" id="GO:0003677">
    <property type="term" value="F:DNA binding"/>
    <property type="evidence" value="ECO:0007669"/>
    <property type="project" value="UniProtKB-UniRule"/>
</dbReference>
<feature type="DNA-binding region" description="H-T-H motif" evidence="5">
    <location>
        <begin position="39"/>
        <end position="58"/>
    </location>
</feature>
<name>A0A7W3JAT1_9MICO</name>
<organism evidence="8 9">
    <name type="scientific">Promicromonospora sukumoe</name>
    <dbReference type="NCBI Taxonomy" id="88382"/>
    <lineage>
        <taxon>Bacteria</taxon>
        <taxon>Bacillati</taxon>
        <taxon>Actinomycetota</taxon>
        <taxon>Actinomycetes</taxon>
        <taxon>Micrococcales</taxon>
        <taxon>Promicromonosporaceae</taxon>
        <taxon>Promicromonospora</taxon>
    </lineage>
</organism>
<keyword evidence="9" id="KW-1185">Reference proteome</keyword>
<dbReference type="Proteomes" id="UP000540568">
    <property type="component" value="Unassembled WGS sequence"/>
</dbReference>
<dbReference type="SUPFAM" id="SSF46689">
    <property type="entry name" value="Homeodomain-like"/>
    <property type="match status" value="1"/>
</dbReference>
<dbReference type="SUPFAM" id="SSF48498">
    <property type="entry name" value="Tetracyclin repressor-like, C-terminal domain"/>
    <property type="match status" value="1"/>
</dbReference>
<accession>A0A7W3JAT1</accession>
<evidence type="ECO:0000256" key="4">
    <source>
        <dbReference type="ARBA" id="ARBA00023163"/>
    </source>
</evidence>
<dbReference type="PRINTS" id="PR00455">
    <property type="entry name" value="HTHTETR"/>
</dbReference>
<feature type="region of interest" description="Disordered" evidence="6">
    <location>
        <begin position="200"/>
        <end position="223"/>
    </location>
</feature>
<evidence type="ECO:0000313" key="8">
    <source>
        <dbReference type="EMBL" id="MBA8809421.1"/>
    </source>
</evidence>
<evidence type="ECO:0000256" key="3">
    <source>
        <dbReference type="ARBA" id="ARBA00023125"/>
    </source>
</evidence>
<dbReference type="Gene3D" id="1.10.357.10">
    <property type="entry name" value="Tetracycline Repressor, domain 2"/>
    <property type="match status" value="1"/>
</dbReference>
<dbReference type="PROSITE" id="PS50977">
    <property type="entry name" value="HTH_TETR_2"/>
    <property type="match status" value="1"/>
</dbReference>
<keyword evidence="2" id="KW-0805">Transcription regulation</keyword>
<feature type="domain" description="HTH tetR-type" evidence="7">
    <location>
        <begin position="17"/>
        <end position="76"/>
    </location>
</feature>
<proteinExistence type="predicted"/>
<evidence type="ECO:0000256" key="1">
    <source>
        <dbReference type="ARBA" id="ARBA00022491"/>
    </source>
</evidence>
<evidence type="ECO:0000256" key="6">
    <source>
        <dbReference type="SAM" id="MobiDB-lite"/>
    </source>
</evidence>
<reference evidence="8 9" key="1">
    <citation type="submission" date="2020-07" db="EMBL/GenBank/DDBJ databases">
        <title>Sequencing the genomes of 1000 actinobacteria strains.</title>
        <authorList>
            <person name="Klenk H.-P."/>
        </authorList>
    </citation>
    <scope>NUCLEOTIDE SEQUENCE [LARGE SCALE GENOMIC DNA]</scope>
    <source>
        <strain evidence="8 9">DSM 44121</strain>
    </source>
</reference>
<gene>
    <name evidence="8" type="ORF">FHX71_003363</name>
</gene>
<dbReference type="PANTHER" id="PTHR47506:SF6">
    <property type="entry name" value="HTH-TYPE TRANSCRIPTIONAL REPRESSOR NEMR"/>
    <property type="match status" value="1"/>
</dbReference>
<evidence type="ECO:0000256" key="5">
    <source>
        <dbReference type="PROSITE-ProRule" id="PRU00335"/>
    </source>
</evidence>
<dbReference type="InterPro" id="IPR001647">
    <property type="entry name" value="HTH_TetR"/>
</dbReference>
<dbReference type="PANTHER" id="PTHR47506">
    <property type="entry name" value="TRANSCRIPTIONAL REGULATORY PROTEIN"/>
    <property type="match status" value="1"/>
</dbReference>